<evidence type="ECO:0000256" key="6">
    <source>
        <dbReference type="SAM" id="MobiDB-lite"/>
    </source>
</evidence>
<comment type="similarity">
    <text evidence="5">Belongs to the NtaA/SnaA/DszA monooxygenase family.</text>
</comment>
<comment type="caution">
    <text evidence="8">The sequence shown here is derived from an EMBL/GenBank/DDBJ whole genome shotgun (WGS) entry which is preliminary data.</text>
</comment>
<keyword evidence="1" id="KW-0285">Flavoprotein</keyword>
<evidence type="ECO:0000256" key="4">
    <source>
        <dbReference type="ARBA" id="ARBA00023033"/>
    </source>
</evidence>
<gene>
    <name evidence="8" type="ORF">WICMUC_002299</name>
</gene>
<dbReference type="NCBIfam" id="TIGR03860">
    <property type="entry name" value="FMN_nitrolo"/>
    <property type="match status" value="1"/>
</dbReference>
<evidence type="ECO:0000256" key="2">
    <source>
        <dbReference type="ARBA" id="ARBA00022643"/>
    </source>
</evidence>
<dbReference type="Proteomes" id="UP000769528">
    <property type="component" value="Unassembled WGS sequence"/>
</dbReference>
<dbReference type="Gene3D" id="3.20.20.30">
    <property type="entry name" value="Luciferase-like domain"/>
    <property type="match status" value="1"/>
</dbReference>
<keyword evidence="9" id="KW-1185">Reference proteome</keyword>
<dbReference type="OrthoDB" id="3979630at2759"/>
<dbReference type="AlphaFoldDB" id="A0A9P8PPF6"/>
<dbReference type="GO" id="GO:0004497">
    <property type="term" value="F:monooxygenase activity"/>
    <property type="evidence" value="ECO:0007669"/>
    <property type="project" value="UniProtKB-KW"/>
</dbReference>
<dbReference type="PANTHER" id="PTHR30011">
    <property type="entry name" value="ALKANESULFONATE MONOOXYGENASE-RELATED"/>
    <property type="match status" value="1"/>
</dbReference>
<reference evidence="8" key="2">
    <citation type="submission" date="2021-01" db="EMBL/GenBank/DDBJ databases">
        <authorList>
            <person name="Schikora-Tamarit M.A."/>
        </authorList>
    </citation>
    <scope>NUCLEOTIDE SEQUENCE</scope>
    <source>
        <strain evidence="8">CBS6341</strain>
    </source>
</reference>
<feature type="domain" description="Luciferase-like" evidence="7">
    <location>
        <begin position="54"/>
        <end position="419"/>
    </location>
</feature>
<dbReference type="Pfam" id="PF00296">
    <property type="entry name" value="Bac_luciferase"/>
    <property type="match status" value="1"/>
</dbReference>
<dbReference type="InterPro" id="IPR036661">
    <property type="entry name" value="Luciferase-like_sf"/>
</dbReference>
<evidence type="ECO:0000313" key="8">
    <source>
        <dbReference type="EMBL" id="KAH3676003.1"/>
    </source>
</evidence>
<evidence type="ECO:0000313" key="9">
    <source>
        <dbReference type="Proteomes" id="UP000769528"/>
    </source>
</evidence>
<keyword evidence="4" id="KW-0503">Monooxygenase</keyword>
<dbReference type="PANTHER" id="PTHR30011:SF16">
    <property type="entry name" value="C2H2 FINGER DOMAIN TRANSCRIPTION FACTOR (EUROFUNG)-RELATED"/>
    <property type="match status" value="1"/>
</dbReference>
<evidence type="ECO:0000259" key="7">
    <source>
        <dbReference type="Pfam" id="PF00296"/>
    </source>
</evidence>
<keyword evidence="2" id="KW-0288">FMN</keyword>
<dbReference type="SUPFAM" id="SSF51679">
    <property type="entry name" value="Bacterial luciferase-like"/>
    <property type="match status" value="1"/>
</dbReference>
<keyword evidence="3" id="KW-0560">Oxidoreductase</keyword>
<dbReference type="PIRSF" id="PIRSF000337">
    <property type="entry name" value="NTA_MOA"/>
    <property type="match status" value="1"/>
</dbReference>
<dbReference type="EMBL" id="JAEUBF010000681">
    <property type="protein sequence ID" value="KAH3676003.1"/>
    <property type="molecule type" value="Genomic_DNA"/>
</dbReference>
<accession>A0A9P8PPF6</accession>
<evidence type="ECO:0000256" key="1">
    <source>
        <dbReference type="ARBA" id="ARBA00022630"/>
    </source>
</evidence>
<reference evidence="8" key="1">
    <citation type="journal article" date="2021" name="Open Biol.">
        <title>Shared evolutionary footprints suggest mitochondrial oxidative damage underlies multiple complex I losses in fungi.</title>
        <authorList>
            <person name="Schikora-Tamarit M.A."/>
            <person name="Marcet-Houben M."/>
            <person name="Nosek J."/>
            <person name="Gabaldon T."/>
        </authorList>
    </citation>
    <scope>NUCLEOTIDE SEQUENCE</scope>
    <source>
        <strain evidence="8">CBS6341</strain>
    </source>
</reference>
<dbReference type="InterPro" id="IPR051260">
    <property type="entry name" value="Diverse_substr_monoxygenases"/>
</dbReference>
<organism evidence="8 9">
    <name type="scientific">Wickerhamomyces mucosus</name>
    <dbReference type="NCBI Taxonomy" id="1378264"/>
    <lineage>
        <taxon>Eukaryota</taxon>
        <taxon>Fungi</taxon>
        <taxon>Dikarya</taxon>
        <taxon>Ascomycota</taxon>
        <taxon>Saccharomycotina</taxon>
        <taxon>Saccharomycetes</taxon>
        <taxon>Phaffomycetales</taxon>
        <taxon>Wickerhamomycetaceae</taxon>
        <taxon>Wickerhamomyces</taxon>
    </lineage>
</organism>
<protein>
    <recommendedName>
        <fullName evidence="7">Luciferase-like domain-containing protein</fullName>
    </recommendedName>
</protein>
<feature type="region of interest" description="Disordered" evidence="6">
    <location>
        <begin position="1"/>
        <end position="21"/>
    </location>
</feature>
<dbReference type="GO" id="GO:0016705">
    <property type="term" value="F:oxidoreductase activity, acting on paired donors, with incorporation or reduction of molecular oxygen"/>
    <property type="evidence" value="ECO:0007669"/>
    <property type="project" value="InterPro"/>
</dbReference>
<feature type="compositionally biased region" description="Polar residues" evidence="6">
    <location>
        <begin position="1"/>
        <end position="11"/>
    </location>
</feature>
<sequence length="526" mass="59079">MTSNNSESPITKRQKLDSSSSNSKKKDLIINFFIQSCLTSQPSALWSFPGDKSRNYNKLSYWTDIAQKAEENGINSIFIADVLGPYDVYKGPGNYETGVKAGTQHPGIDPSIPISAMASVTKNLGFGITFSTISEHPYLFARRLSSLDHFTDGRVGWNIVSGYLHSASVNLLNGVKLPEKAKRYEKTDEYVQVVNELLLSSFRTDSILVDEKTKTYADPKLVRRIDFEGEHYTVPGPSYTEPSPQGIPVLFLAGQSTPGLELAAKHAEVIFMNGSEPKGLKRKVDRFKEIAVKRYNRNPDNLKVLSLALVIVDETKEKAWEKYENYAKHADPEGALALISGWTGIDFSVYDDEVDLTTIPNAQHREIVTSFCKKILKEGVPITKKQFARHCSVKGSADLVIGSVEDVIEELITWVDESGIDGFNFAPVTIPGSYDDLIKYVLPRLKERGYFSGEYKVPGGTYRENLYGKKGQNYFPEDHPDFNYRWTSGTREEFAIKLAKHKELLQKQGKIDLNSEYADDLIYKSR</sequence>
<dbReference type="InterPro" id="IPR011251">
    <property type="entry name" value="Luciferase-like_dom"/>
</dbReference>
<proteinExistence type="inferred from homology"/>
<evidence type="ECO:0000256" key="5">
    <source>
        <dbReference type="ARBA" id="ARBA00033748"/>
    </source>
</evidence>
<dbReference type="InterPro" id="IPR016215">
    <property type="entry name" value="NTA_MOA"/>
</dbReference>
<evidence type="ECO:0000256" key="3">
    <source>
        <dbReference type="ARBA" id="ARBA00023002"/>
    </source>
</evidence>
<name>A0A9P8PPF6_9ASCO</name>